<sequence>NPFLRCDNEQIRSQVEQYQGIKANSPVDVFAGLRGWKDHF</sequence>
<evidence type="ECO:0000313" key="5">
    <source>
        <dbReference type="EMBL" id="MBN7827963.1"/>
    </source>
</evidence>
<evidence type="ECO:0000313" key="6">
    <source>
        <dbReference type="Proteomes" id="UP000664654"/>
    </source>
</evidence>
<gene>
    <name evidence="5" type="ORF">J0A66_22275</name>
</gene>
<protein>
    <submittedName>
        <fullName evidence="5">Hydroxyacylglutathione hydrolase</fullName>
    </submittedName>
</protein>
<keyword evidence="2 5" id="KW-0378">Hydrolase</keyword>
<feature type="domain" description="Hydroxyacylglutathione hydrolase C-terminal" evidence="4">
    <location>
        <begin position="1"/>
        <end position="40"/>
    </location>
</feature>
<dbReference type="AlphaFoldDB" id="A0A939DSN2"/>
<reference evidence="5" key="1">
    <citation type="submission" date="2021-03" db="EMBL/GenBank/DDBJ databases">
        <title>novel species isolated from a fishpond in China.</title>
        <authorList>
            <person name="Lu H."/>
            <person name="Cai Z."/>
        </authorList>
    </citation>
    <scope>NUCLEOTIDE SEQUENCE</scope>
    <source>
        <strain evidence="5">JCM 30855</strain>
    </source>
</reference>
<keyword evidence="6" id="KW-1185">Reference proteome</keyword>
<keyword evidence="1" id="KW-0479">Metal-binding</keyword>
<dbReference type="Pfam" id="PF16123">
    <property type="entry name" value="HAGH_C"/>
    <property type="match status" value="1"/>
</dbReference>
<dbReference type="GO" id="GO:0046872">
    <property type="term" value="F:metal ion binding"/>
    <property type="evidence" value="ECO:0007669"/>
    <property type="project" value="UniProtKB-KW"/>
</dbReference>
<dbReference type="GO" id="GO:0016787">
    <property type="term" value="F:hydrolase activity"/>
    <property type="evidence" value="ECO:0007669"/>
    <property type="project" value="UniProtKB-KW"/>
</dbReference>
<feature type="non-terminal residue" evidence="5">
    <location>
        <position position="1"/>
    </location>
</feature>
<evidence type="ECO:0000259" key="4">
    <source>
        <dbReference type="Pfam" id="PF16123"/>
    </source>
</evidence>
<proteinExistence type="predicted"/>
<dbReference type="InterPro" id="IPR032282">
    <property type="entry name" value="HAGH_C"/>
</dbReference>
<organism evidence="5 6">
    <name type="scientific">Bowmanella dokdonensis</name>
    <dbReference type="NCBI Taxonomy" id="751969"/>
    <lineage>
        <taxon>Bacteria</taxon>
        <taxon>Pseudomonadati</taxon>
        <taxon>Pseudomonadota</taxon>
        <taxon>Gammaproteobacteria</taxon>
        <taxon>Alteromonadales</taxon>
        <taxon>Alteromonadaceae</taxon>
        <taxon>Bowmanella</taxon>
    </lineage>
</organism>
<accession>A0A939DSN2</accession>
<dbReference type="Proteomes" id="UP000664654">
    <property type="component" value="Unassembled WGS sequence"/>
</dbReference>
<evidence type="ECO:0000256" key="2">
    <source>
        <dbReference type="ARBA" id="ARBA00022801"/>
    </source>
</evidence>
<evidence type="ECO:0000256" key="3">
    <source>
        <dbReference type="ARBA" id="ARBA00022833"/>
    </source>
</evidence>
<keyword evidence="3" id="KW-0862">Zinc</keyword>
<dbReference type="EMBL" id="JAFKCV010000211">
    <property type="protein sequence ID" value="MBN7827963.1"/>
    <property type="molecule type" value="Genomic_DNA"/>
</dbReference>
<comment type="caution">
    <text evidence="5">The sequence shown here is derived from an EMBL/GenBank/DDBJ whole genome shotgun (WGS) entry which is preliminary data.</text>
</comment>
<name>A0A939DSN2_9ALTE</name>
<evidence type="ECO:0000256" key="1">
    <source>
        <dbReference type="ARBA" id="ARBA00022723"/>
    </source>
</evidence>